<dbReference type="Pfam" id="PF00534">
    <property type="entry name" value="Glycos_transf_1"/>
    <property type="match status" value="1"/>
</dbReference>
<reference evidence="2 3" key="1">
    <citation type="submission" date="2017-09" db="EMBL/GenBank/DDBJ databases">
        <title>Depth-based differentiation of microbial function through sediment-hosted aquifers and enrichment of novel symbionts in the deep terrestrial subsurface.</title>
        <authorList>
            <person name="Probst A.J."/>
            <person name="Ladd B."/>
            <person name="Jarett J.K."/>
            <person name="Geller-Mcgrath D.E."/>
            <person name="Sieber C.M."/>
            <person name="Emerson J.B."/>
            <person name="Anantharaman K."/>
            <person name="Thomas B.C."/>
            <person name="Malmstrom R."/>
            <person name="Stieglmeier M."/>
            <person name="Klingl A."/>
            <person name="Woyke T."/>
            <person name="Ryan C.M."/>
            <person name="Banfield J.F."/>
        </authorList>
    </citation>
    <scope>NUCLEOTIDE SEQUENCE [LARGE SCALE GENOMIC DNA]</scope>
    <source>
        <strain evidence="2">CG11_big_fil_rev_8_21_14_0_20_37_11</strain>
    </source>
</reference>
<dbReference type="InterPro" id="IPR001296">
    <property type="entry name" value="Glyco_trans_1"/>
</dbReference>
<dbReference type="PANTHER" id="PTHR45947:SF3">
    <property type="entry name" value="SULFOQUINOVOSYL TRANSFERASE SQD2"/>
    <property type="match status" value="1"/>
</dbReference>
<evidence type="ECO:0000313" key="2">
    <source>
        <dbReference type="EMBL" id="PIR07932.1"/>
    </source>
</evidence>
<dbReference type="Proteomes" id="UP000230707">
    <property type="component" value="Unassembled WGS sequence"/>
</dbReference>
<proteinExistence type="predicted"/>
<dbReference type="InterPro" id="IPR050194">
    <property type="entry name" value="Glycosyltransferase_grp1"/>
</dbReference>
<dbReference type="CDD" id="cd03801">
    <property type="entry name" value="GT4_PimA-like"/>
    <property type="match status" value="1"/>
</dbReference>
<accession>A0A2H0NGA8</accession>
<organism evidence="2 3">
    <name type="scientific">Candidatus Gottesmanbacteria bacterium CG11_big_fil_rev_8_21_14_0_20_37_11</name>
    <dbReference type="NCBI Taxonomy" id="1974575"/>
    <lineage>
        <taxon>Bacteria</taxon>
        <taxon>Candidatus Gottesmaniibacteriota</taxon>
    </lineage>
</organism>
<evidence type="ECO:0000259" key="1">
    <source>
        <dbReference type="Pfam" id="PF00534"/>
    </source>
</evidence>
<feature type="domain" description="Glycosyl transferase family 1" evidence="1">
    <location>
        <begin position="226"/>
        <end position="382"/>
    </location>
</feature>
<protein>
    <recommendedName>
        <fullName evidence="1">Glycosyl transferase family 1 domain-containing protein</fullName>
    </recommendedName>
</protein>
<dbReference type="AlphaFoldDB" id="A0A2H0NGA8"/>
<dbReference type="GO" id="GO:0016757">
    <property type="term" value="F:glycosyltransferase activity"/>
    <property type="evidence" value="ECO:0007669"/>
    <property type="project" value="InterPro"/>
</dbReference>
<evidence type="ECO:0000313" key="3">
    <source>
        <dbReference type="Proteomes" id="UP000230707"/>
    </source>
</evidence>
<dbReference type="Gene3D" id="3.40.50.2000">
    <property type="entry name" value="Glycogen Phosphorylase B"/>
    <property type="match status" value="2"/>
</dbReference>
<name>A0A2H0NGA8_9BACT</name>
<gene>
    <name evidence="2" type="ORF">COV53_05685</name>
</gene>
<dbReference type="SUPFAM" id="SSF53756">
    <property type="entry name" value="UDP-Glycosyltransferase/glycogen phosphorylase"/>
    <property type="match status" value="1"/>
</dbReference>
<comment type="caution">
    <text evidence="2">The sequence shown here is derived from an EMBL/GenBank/DDBJ whole genome shotgun (WGS) entry which is preliminary data.</text>
</comment>
<sequence>MKNNSLSIITLLSLNMKVAYFNYLPLEYGGGTAKYFIETASNMKKRYPDLDISIVTFSKELAKIILHLYSIYFLNYEIAKLEYNESYSETENMIKDVRYFKIHSISELKSLLNKQDIVYAKNDIFEAFIIKCIVGIKNIRRLIYGFHTPLYYPQAPSFQSKVHNYIYHPRVYKYFLNGAYKYHVLNDFEKNLLINKFGFRNVCKIYNPFDFTDFENKARRNKYRFLWKKTNLNILWAGRLTEQKGVDDLIQIISRVNNTSKISNKIVWNIVGVGELQKKIYLLEKRWKNINYFGYIKNDYMASIYKNNDIFLSTSKWENFPYTILEAQTFGLPVFSYDIPGCNELIASNVNGLLISDLKSYINELTRFISNPKFERRKIIKYIHSKINTEEIYKKIYTLFVK</sequence>
<dbReference type="EMBL" id="PCWS01000129">
    <property type="protein sequence ID" value="PIR07932.1"/>
    <property type="molecule type" value="Genomic_DNA"/>
</dbReference>
<dbReference type="PANTHER" id="PTHR45947">
    <property type="entry name" value="SULFOQUINOVOSYL TRANSFERASE SQD2"/>
    <property type="match status" value="1"/>
</dbReference>